<feature type="region of interest" description="Disordered" evidence="7">
    <location>
        <begin position="132"/>
        <end position="163"/>
    </location>
</feature>
<protein>
    <recommendedName>
        <fullName evidence="3">DNA-directed RNA polymerase III subunit RPC9</fullName>
    </recommendedName>
</protein>
<evidence type="ECO:0000259" key="8">
    <source>
        <dbReference type="SMART" id="SM00657"/>
    </source>
</evidence>
<evidence type="ECO:0000313" key="9">
    <source>
        <dbReference type="EMBL" id="KAK0615833.1"/>
    </source>
</evidence>
<comment type="subcellular location">
    <subcellularLocation>
        <location evidence="1">Nucleus</location>
    </subcellularLocation>
</comment>
<feature type="compositionally biased region" description="Acidic residues" evidence="7">
    <location>
        <begin position="138"/>
        <end position="150"/>
    </location>
</feature>
<evidence type="ECO:0000313" key="10">
    <source>
        <dbReference type="Proteomes" id="UP001174934"/>
    </source>
</evidence>
<dbReference type="InterPro" id="IPR038324">
    <property type="entry name" value="Rpb4/RPC9_sf"/>
</dbReference>
<evidence type="ECO:0000256" key="1">
    <source>
        <dbReference type="ARBA" id="ARBA00004123"/>
    </source>
</evidence>
<dbReference type="PANTHER" id="PTHR15561:SF0">
    <property type="entry name" value="DNA-DIRECTED RNA POLYMERASE III SUBUNIT RPC9"/>
    <property type="match status" value="1"/>
</dbReference>
<dbReference type="Pfam" id="PF03874">
    <property type="entry name" value="RNA_pol_Rpb4"/>
    <property type="match status" value="1"/>
</dbReference>
<dbReference type="GO" id="GO:0000166">
    <property type="term" value="F:nucleotide binding"/>
    <property type="evidence" value="ECO:0007669"/>
    <property type="project" value="InterPro"/>
</dbReference>
<dbReference type="InterPro" id="IPR005574">
    <property type="entry name" value="Rpb4/RPC9"/>
</dbReference>
<evidence type="ECO:0000256" key="2">
    <source>
        <dbReference type="ARBA" id="ARBA00006898"/>
    </source>
</evidence>
<evidence type="ECO:0000256" key="7">
    <source>
        <dbReference type="SAM" id="MobiDB-lite"/>
    </source>
</evidence>
<evidence type="ECO:0000256" key="4">
    <source>
        <dbReference type="ARBA" id="ARBA00022478"/>
    </source>
</evidence>
<dbReference type="AlphaFoldDB" id="A0AA40BW35"/>
<keyword evidence="4" id="KW-0240">DNA-directed RNA polymerase</keyword>
<dbReference type="SUPFAM" id="SSF47819">
    <property type="entry name" value="HRDC-like"/>
    <property type="match status" value="1"/>
</dbReference>
<dbReference type="InterPro" id="IPR010997">
    <property type="entry name" value="HRDC-like_sf"/>
</dbReference>
<dbReference type="InterPro" id="IPR038846">
    <property type="entry name" value="RPC9"/>
</dbReference>
<keyword evidence="10" id="KW-1185">Reference proteome</keyword>
<dbReference type="GO" id="GO:0005666">
    <property type="term" value="C:RNA polymerase III complex"/>
    <property type="evidence" value="ECO:0007669"/>
    <property type="project" value="InterPro"/>
</dbReference>
<organism evidence="9 10">
    <name type="scientific">Bombardia bombarda</name>
    <dbReference type="NCBI Taxonomy" id="252184"/>
    <lineage>
        <taxon>Eukaryota</taxon>
        <taxon>Fungi</taxon>
        <taxon>Dikarya</taxon>
        <taxon>Ascomycota</taxon>
        <taxon>Pezizomycotina</taxon>
        <taxon>Sordariomycetes</taxon>
        <taxon>Sordariomycetidae</taxon>
        <taxon>Sordariales</taxon>
        <taxon>Lasiosphaeriaceae</taxon>
        <taxon>Bombardia</taxon>
    </lineage>
</organism>
<comment type="caution">
    <text evidence="9">The sequence shown here is derived from an EMBL/GenBank/DDBJ whole genome shotgun (WGS) entry which is preliminary data.</text>
</comment>
<evidence type="ECO:0000256" key="3">
    <source>
        <dbReference type="ARBA" id="ARBA00016672"/>
    </source>
</evidence>
<gene>
    <name evidence="9" type="ORF">B0T17DRAFT_357138</name>
</gene>
<reference evidence="9" key="1">
    <citation type="submission" date="2023-06" db="EMBL/GenBank/DDBJ databases">
        <title>Genome-scale phylogeny and comparative genomics of the fungal order Sordariales.</title>
        <authorList>
            <consortium name="Lawrence Berkeley National Laboratory"/>
            <person name="Hensen N."/>
            <person name="Bonometti L."/>
            <person name="Westerberg I."/>
            <person name="Brannstrom I.O."/>
            <person name="Guillou S."/>
            <person name="Cros-Aarteil S."/>
            <person name="Calhoun S."/>
            <person name="Haridas S."/>
            <person name="Kuo A."/>
            <person name="Mondo S."/>
            <person name="Pangilinan J."/>
            <person name="Riley R."/>
            <person name="LaButti K."/>
            <person name="Andreopoulos B."/>
            <person name="Lipzen A."/>
            <person name="Chen C."/>
            <person name="Yanf M."/>
            <person name="Daum C."/>
            <person name="Ng V."/>
            <person name="Clum A."/>
            <person name="Steindorff A."/>
            <person name="Ohm R."/>
            <person name="Martin F."/>
            <person name="Silar P."/>
            <person name="Natvig D."/>
            <person name="Lalanne C."/>
            <person name="Gautier V."/>
            <person name="Ament-velasquez S.L."/>
            <person name="Kruys A."/>
            <person name="Hutchinson M.I."/>
            <person name="Powell A.J."/>
            <person name="Barry K."/>
            <person name="Miller A.N."/>
            <person name="Grigoriev I.V."/>
            <person name="Debuchy R."/>
            <person name="Gladieux P."/>
            <person name="Thoren M.H."/>
            <person name="Johannesson H."/>
        </authorList>
    </citation>
    <scope>NUCLEOTIDE SEQUENCE</scope>
    <source>
        <strain evidence="9">SMH3391-2</strain>
    </source>
</reference>
<feature type="domain" description="RNA polymerase Rpb4/RPC9 core" evidence="8">
    <location>
        <begin position="1"/>
        <end position="135"/>
    </location>
</feature>
<proteinExistence type="inferred from homology"/>
<dbReference type="GO" id="GO:0006384">
    <property type="term" value="P:transcription initiation at RNA polymerase III promoter"/>
    <property type="evidence" value="ECO:0007669"/>
    <property type="project" value="InterPro"/>
</dbReference>
<dbReference type="Proteomes" id="UP001174934">
    <property type="component" value="Unassembled WGS sequence"/>
</dbReference>
<comment type="similarity">
    <text evidence="2">Belongs to the eukaryotic RPC9 RNA polymerase subunit family.</text>
</comment>
<keyword evidence="6" id="KW-0539">Nucleus</keyword>
<dbReference type="InterPro" id="IPR006590">
    <property type="entry name" value="RNA_pol_Rpb4/RPC9_core"/>
</dbReference>
<dbReference type="PANTHER" id="PTHR15561">
    <property type="entry name" value="CALCITONIN GENE-RELATED PEPTIDE-RECEPTOR COMPONENT PROTEIN"/>
    <property type="match status" value="1"/>
</dbReference>
<sequence>MKILEAQNALLSNYEVYQHLVDQQVKNKAHNRRVPAQLSTLTTEVITYLRTKPGPLAHQEEKHAYSAASIPLLMEKLREANLRNSLEKGEVLSILNLRPAGVAQLSTAIEDMEERFTEEEQQKIVDITAEVLGRDEPEVVDEENGEEGGDGENTAVPSIENGY</sequence>
<evidence type="ECO:0000256" key="6">
    <source>
        <dbReference type="ARBA" id="ARBA00023242"/>
    </source>
</evidence>
<dbReference type="SMART" id="SM00657">
    <property type="entry name" value="RPOL4c"/>
    <property type="match status" value="1"/>
</dbReference>
<accession>A0AA40BW35</accession>
<dbReference type="Gene3D" id="1.20.1250.40">
    <property type="match status" value="1"/>
</dbReference>
<dbReference type="EMBL" id="JAULSR010000006">
    <property type="protein sequence ID" value="KAK0615833.1"/>
    <property type="molecule type" value="Genomic_DNA"/>
</dbReference>
<keyword evidence="5" id="KW-0804">Transcription</keyword>
<evidence type="ECO:0000256" key="5">
    <source>
        <dbReference type="ARBA" id="ARBA00023163"/>
    </source>
</evidence>
<name>A0AA40BW35_9PEZI</name>